<name>A0A839ALM4_9FLAO</name>
<dbReference type="Pfam" id="PF13673">
    <property type="entry name" value="Acetyltransf_10"/>
    <property type="match status" value="1"/>
</dbReference>
<sequence length="150" mass="17331">MIISASKKDIKELTYIALLSKAYWEYSHEQIESWREDLTVTSKMIEDMMVYTFISEEKISGFYILNQPENNTIELEFLFVHPDYIGQKIGKQLLVHAVKKACELNVNSMTLLADPNAQPFYESQGFICIGKKESAIPNRFLPLMQKDLIS</sequence>
<dbReference type="EMBL" id="JACGLS010000002">
    <property type="protein sequence ID" value="MBA6155995.1"/>
    <property type="molecule type" value="Genomic_DNA"/>
</dbReference>
<evidence type="ECO:0000259" key="1">
    <source>
        <dbReference type="PROSITE" id="PS51186"/>
    </source>
</evidence>
<keyword evidence="3" id="KW-1185">Reference proteome</keyword>
<dbReference type="Proteomes" id="UP000563906">
    <property type="component" value="Unassembled WGS sequence"/>
</dbReference>
<dbReference type="RefSeq" id="WP_182124505.1">
    <property type="nucleotide sequence ID" value="NZ_JACGLS010000002.1"/>
</dbReference>
<dbReference type="CDD" id="cd04301">
    <property type="entry name" value="NAT_SF"/>
    <property type="match status" value="1"/>
</dbReference>
<gene>
    <name evidence="2" type="ORF">H3Z83_05615</name>
</gene>
<comment type="caution">
    <text evidence="2">The sequence shown here is derived from an EMBL/GenBank/DDBJ whole genome shotgun (WGS) entry which is preliminary data.</text>
</comment>
<dbReference type="SUPFAM" id="SSF55729">
    <property type="entry name" value="Acyl-CoA N-acyltransferases (Nat)"/>
    <property type="match status" value="1"/>
</dbReference>
<dbReference type="PANTHER" id="PTHR43451:SF1">
    <property type="entry name" value="ACETYLTRANSFERASE"/>
    <property type="match status" value="1"/>
</dbReference>
<dbReference type="PANTHER" id="PTHR43451">
    <property type="entry name" value="ACETYLTRANSFERASE (GNAT) FAMILY PROTEIN"/>
    <property type="match status" value="1"/>
</dbReference>
<organism evidence="2 3">
    <name type="scientific">Tenacibaculum pelagium</name>
    <dbReference type="NCBI Taxonomy" id="2759527"/>
    <lineage>
        <taxon>Bacteria</taxon>
        <taxon>Pseudomonadati</taxon>
        <taxon>Bacteroidota</taxon>
        <taxon>Flavobacteriia</taxon>
        <taxon>Flavobacteriales</taxon>
        <taxon>Flavobacteriaceae</taxon>
        <taxon>Tenacibaculum</taxon>
    </lineage>
</organism>
<dbReference type="Gene3D" id="3.40.630.30">
    <property type="match status" value="1"/>
</dbReference>
<dbReference type="GO" id="GO:0016747">
    <property type="term" value="F:acyltransferase activity, transferring groups other than amino-acyl groups"/>
    <property type="evidence" value="ECO:0007669"/>
    <property type="project" value="InterPro"/>
</dbReference>
<dbReference type="InterPro" id="IPR052564">
    <property type="entry name" value="N-acetyltrans/Recomb-assoc"/>
</dbReference>
<dbReference type="InterPro" id="IPR016181">
    <property type="entry name" value="Acyl_CoA_acyltransferase"/>
</dbReference>
<protein>
    <submittedName>
        <fullName evidence="2">GNAT family N-acetyltransferase</fullName>
    </submittedName>
</protein>
<reference evidence="2 3" key="1">
    <citation type="submission" date="2020-07" db="EMBL/GenBank/DDBJ databases">
        <title>Bacterium isolated from marine sediment.</title>
        <authorList>
            <person name="Shang D."/>
            <person name="Du Z.-J."/>
        </authorList>
    </citation>
    <scope>NUCLEOTIDE SEQUENCE [LARGE SCALE GENOMIC DNA]</scope>
    <source>
        <strain evidence="2 3">S7007</strain>
    </source>
</reference>
<proteinExistence type="predicted"/>
<keyword evidence="2" id="KW-0808">Transferase</keyword>
<dbReference type="PROSITE" id="PS51186">
    <property type="entry name" value="GNAT"/>
    <property type="match status" value="1"/>
</dbReference>
<evidence type="ECO:0000313" key="3">
    <source>
        <dbReference type="Proteomes" id="UP000563906"/>
    </source>
</evidence>
<accession>A0A839ALM4</accession>
<evidence type="ECO:0000313" key="2">
    <source>
        <dbReference type="EMBL" id="MBA6155995.1"/>
    </source>
</evidence>
<dbReference type="AlphaFoldDB" id="A0A839ALM4"/>
<feature type="domain" description="N-acetyltransferase" evidence="1">
    <location>
        <begin position="1"/>
        <end position="149"/>
    </location>
</feature>
<dbReference type="InterPro" id="IPR000182">
    <property type="entry name" value="GNAT_dom"/>
</dbReference>